<evidence type="ECO:0000256" key="1">
    <source>
        <dbReference type="SAM" id="MobiDB-lite"/>
    </source>
</evidence>
<dbReference type="AlphaFoldDB" id="A0A6J4KUT7"/>
<feature type="compositionally biased region" description="Basic residues" evidence="1">
    <location>
        <begin position="7"/>
        <end position="24"/>
    </location>
</feature>
<dbReference type="Pfam" id="PF01476">
    <property type="entry name" value="LysM"/>
    <property type="match status" value="1"/>
</dbReference>
<gene>
    <name evidence="3" type="ORF">AVDCRST_MAG68-1664</name>
</gene>
<dbReference type="Gene3D" id="3.10.350.10">
    <property type="entry name" value="LysM domain"/>
    <property type="match status" value="1"/>
</dbReference>
<dbReference type="GO" id="GO:0016798">
    <property type="term" value="F:hydrolase activity, acting on glycosyl bonds"/>
    <property type="evidence" value="ECO:0007669"/>
    <property type="project" value="UniProtKB-KW"/>
</dbReference>
<reference evidence="3" key="1">
    <citation type="submission" date="2020-02" db="EMBL/GenBank/DDBJ databases">
        <authorList>
            <person name="Meier V. D."/>
        </authorList>
    </citation>
    <scope>NUCLEOTIDE SEQUENCE</scope>
    <source>
        <strain evidence="3">AVDCRST_MAG68</strain>
    </source>
</reference>
<dbReference type="PANTHER" id="PTHR33734">
    <property type="entry name" value="LYSM DOMAIN-CONTAINING GPI-ANCHORED PROTEIN 2"/>
    <property type="match status" value="1"/>
</dbReference>
<evidence type="ECO:0000259" key="2">
    <source>
        <dbReference type="PROSITE" id="PS51782"/>
    </source>
</evidence>
<dbReference type="EMBL" id="CADCTW010000085">
    <property type="protein sequence ID" value="CAA9315936.1"/>
    <property type="molecule type" value="Genomic_DNA"/>
</dbReference>
<keyword evidence="3" id="KW-0378">Hydrolase</keyword>
<protein>
    <submittedName>
        <fullName evidence="3">CBM50</fullName>
        <ecNumber evidence="3">3.2.1.-</ecNumber>
    </submittedName>
</protein>
<feature type="region of interest" description="Disordered" evidence="1">
    <location>
        <begin position="46"/>
        <end position="71"/>
    </location>
</feature>
<name>A0A6J4KUT7_9BACT</name>
<evidence type="ECO:0000313" key="3">
    <source>
        <dbReference type="EMBL" id="CAA9315936.1"/>
    </source>
</evidence>
<sequence length="71" mass="7958">RAEVRKAATRRTAARAKVATRARAHTVRRGESLWTVARRNGTTVARLRQANRLGSSSRLRPGQKLTIPRAR</sequence>
<dbReference type="SUPFAM" id="SSF54106">
    <property type="entry name" value="LysM domain"/>
    <property type="match status" value="1"/>
</dbReference>
<dbReference type="InterPro" id="IPR018392">
    <property type="entry name" value="LysM"/>
</dbReference>
<feature type="non-terminal residue" evidence="3">
    <location>
        <position position="1"/>
    </location>
</feature>
<feature type="region of interest" description="Disordered" evidence="1">
    <location>
        <begin position="1"/>
        <end position="24"/>
    </location>
</feature>
<dbReference type="GO" id="GO:0008932">
    <property type="term" value="F:lytic endotransglycosylase activity"/>
    <property type="evidence" value="ECO:0007669"/>
    <property type="project" value="TreeGrafter"/>
</dbReference>
<proteinExistence type="predicted"/>
<accession>A0A6J4KUT7</accession>
<dbReference type="PROSITE" id="PS51782">
    <property type="entry name" value="LYSM"/>
    <property type="match status" value="1"/>
</dbReference>
<dbReference type="CDD" id="cd00118">
    <property type="entry name" value="LysM"/>
    <property type="match status" value="1"/>
</dbReference>
<keyword evidence="3" id="KW-0326">Glycosidase</keyword>
<organism evidence="3">
    <name type="scientific">uncultured Gemmatimonadota bacterium</name>
    <dbReference type="NCBI Taxonomy" id="203437"/>
    <lineage>
        <taxon>Bacteria</taxon>
        <taxon>Pseudomonadati</taxon>
        <taxon>Gemmatimonadota</taxon>
        <taxon>environmental samples</taxon>
    </lineage>
</organism>
<dbReference type="SMART" id="SM00257">
    <property type="entry name" value="LysM"/>
    <property type="match status" value="1"/>
</dbReference>
<feature type="domain" description="LysM" evidence="2">
    <location>
        <begin position="23"/>
        <end position="67"/>
    </location>
</feature>
<dbReference type="EC" id="3.2.1.-" evidence="3"/>
<dbReference type="PANTHER" id="PTHR33734:SF22">
    <property type="entry name" value="MEMBRANE-BOUND LYTIC MUREIN TRANSGLYCOSYLASE D"/>
    <property type="match status" value="1"/>
</dbReference>
<dbReference type="InterPro" id="IPR036779">
    <property type="entry name" value="LysM_dom_sf"/>
</dbReference>